<dbReference type="Proteomes" id="UP000275385">
    <property type="component" value="Unassembled WGS sequence"/>
</dbReference>
<dbReference type="OrthoDB" id="3518210at2759"/>
<sequence>MAEEAAHGAKPHVVPPVPGTDDQTEAPACRQYQMWTTSGHPIVDRKYLDSSGMIREIGEKESVTFGPPMIHVYWNNQSVSERHDHFIGFRGMFDGTVTDYLIRLGELLAKGGVTIYSVNATEYAVTVILQTMLSGDALWSLRTEHKL</sequence>
<feature type="region of interest" description="Disordered" evidence="1">
    <location>
        <begin position="1"/>
        <end position="24"/>
    </location>
</feature>
<accession>A0A420Y765</accession>
<dbReference type="EMBL" id="QVQW01000039">
    <property type="protein sequence ID" value="RKU43726.1"/>
    <property type="molecule type" value="Genomic_DNA"/>
</dbReference>
<dbReference type="AlphaFoldDB" id="A0A420Y765"/>
<name>A0A420Y765_9PEZI</name>
<organism evidence="2 3">
    <name type="scientific">Coniochaeta pulveracea</name>
    <dbReference type="NCBI Taxonomy" id="177199"/>
    <lineage>
        <taxon>Eukaryota</taxon>
        <taxon>Fungi</taxon>
        <taxon>Dikarya</taxon>
        <taxon>Ascomycota</taxon>
        <taxon>Pezizomycotina</taxon>
        <taxon>Sordariomycetes</taxon>
        <taxon>Sordariomycetidae</taxon>
        <taxon>Coniochaetales</taxon>
        <taxon>Coniochaetaceae</taxon>
        <taxon>Coniochaeta</taxon>
    </lineage>
</organism>
<reference evidence="2 3" key="1">
    <citation type="submission" date="2018-08" db="EMBL/GenBank/DDBJ databases">
        <title>Draft genome of the lignicolous fungus Coniochaeta pulveracea.</title>
        <authorList>
            <person name="Borstlap C.J."/>
            <person name="De Witt R.N."/>
            <person name="Botha A."/>
            <person name="Volschenk H."/>
        </authorList>
    </citation>
    <scope>NUCLEOTIDE SEQUENCE [LARGE SCALE GENOMIC DNA]</scope>
    <source>
        <strain evidence="2 3">CAB683</strain>
    </source>
</reference>
<keyword evidence="3" id="KW-1185">Reference proteome</keyword>
<evidence type="ECO:0000256" key="1">
    <source>
        <dbReference type="SAM" id="MobiDB-lite"/>
    </source>
</evidence>
<evidence type="ECO:0000313" key="3">
    <source>
        <dbReference type="Proteomes" id="UP000275385"/>
    </source>
</evidence>
<gene>
    <name evidence="2" type="ORF">DL546_004707</name>
</gene>
<proteinExistence type="predicted"/>
<protein>
    <submittedName>
        <fullName evidence="2">Uncharacterized protein</fullName>
    </submittedName>
</protein>
<evidence type="ECO:0000313" key="2">
    <source>
        <dbReference type="EMBL" id="RKU43726.1"/>
    </source>
</evidence>
<comment type="caution">
    <text evidence="2">The sequence shown here is derived from an EMBL/GenBank/DDBJ whole genome shotgun (WGS) entry which is preliminary data.</text>
</comment>